<reference evidence="4" key="1">
    <citation type="submission" date="2017-02" db="EMBL/GenBank/DDBJ databases">
        <authorList>
            <person name="Dridi B."/>
        </authorList>
    </citation>
    <scope>NUCLEOTIDE SEQUENCE [LARGE SCALE GENOMIC DNA]</scope>
    <source>
        <strain evidence="4">B Co 03.10</strain>
    </source>
</reference>
<feature type="domain" description="Methyltransferase FkbM" evidence="2">
    <location>
        <begin position="135"/>
        <end position="291"/>
    </location>
</feature>
<gene>
    <name evidence="3" type="ORF">FM105_02460</name>
</gene>
<keyword evidence="3" id="KW-0489">Methyltransferase</keyword>
<protein>
    <submittedName>
        <fullName evidence="3">Methyltransferase FkbM</fullName>
    </submittedName>
</protein>
<dbReference type="SUPFAM" id="SSF53335">
    <property type="entry name" value="S-adenosyl-L-methionine-dependent methyltransferases"/>
    <property type="match status" value="1"/>
</dbReference>
<dbReference type="GO" id="GO:0008168">
    <property type="term" value="F:methyltransferase activity"/>
    <property type="evidence" value="ECO:0007669"/>
    <property type="project" value="UniProtKB-KW"/>
</dbReference>
<dbReference type="NCBIfam" id="TIGR01444">
    <property type="entry name" value="fkbM_fam"/>
    <property type="match status" value="1"/>
</dbReference>
<dbReference type="InterPro" id="IPR029063">
    <property type="entry name" value="SAM-dependent_MTases_sf"/>
</dbReference>
<evidence type="ECO:0000256" key="1">
    <source>
        <dbReference type="SAM" id="MobiDB-lite"/>
    </source>
</evidence>
<evidence type="ECO:0000313" key="4">
    <source>
        <dbReference type="Proteomes" id="UP000196581"/>
    </source>
</evidence>
<dbReference type="InterPro" id="IPR052514">
    <property type="entry name" value="SAM-dependent_MTase"/>
</dbReference>
<dbReference type="Pfam" id="PF05050">
    <property type="entry name" value="Methyltransf_21"/>
    <property type="match status" value="1"/>
</dbReference>
<dbReference type="PANTHER" id="PTHR34203:SF15">
    <property type="entry name" value="SLL1173 PROTEIN"/>
    <property type="match status" value="1"/>
</dbReference>
<feature type="region of interest" description="Disordered" evidence="1">
    <location>
        <begin position="1"/>
        <end position="26"/>
    </location>
</feature>
<proteinExistence type="predicted"/>
<dbReference type="Gene3D" id="3.40.50.150">
    <property type="entry name" value="Vaccinia Virus protein VP39"/>
    <property type="match status" value="1"/>
</dbReference>
<evidence type="ECO:0000313" key="3">
    <source>
        <dbReference type="EMBL" id="SLM91168.1"/>
    </source>
</evidence>
<dbReference type="PANTHER" id="PTHR34203">
    <property type="entry name" value="METHYLTRANSFERASE, FKBM FAMILY PROTEIN"/>
    <property type="match status" value="1"/>
</dbReference>
<keyword evidence="4" id="KW-1185">Reference proteome</keyword>
<dbReference type="CDD" id="cd02440">
    <property type="entry name" value="AdoMet_MTases"/>
    <property type="match status" value="1"/>
</dbReference>
<dbReference type="AlphaFoldDB" id="A0A1X6WYZ6"/>
<organism evidence="3 4">
    <name type="scientific">Brevibacterium yomogidense</name>
    <dbReference type="NCBI Taxonomy" id="946573"/>
    <lineage>
        <taxon>Bacteria</taxon>
        <taxon>Bacillati</taxon>
        <taxon>Actinomycetota</taxon>
        <taxon>Actinomycetes</taxon>
        <taxon>Micrococcales</taxon>
        <taxon>Brevibacteriaceae</taxon>
        <taxon>Brevibacterium</taxon>
    </lineage>
</organism>
<dbReference type="InterPro" id="IPR006342">
    <property type="entry name" value="FkbM_mtfrase"/>
</dbReference>
<feature type="compositionally biased region" description="Polar residues" evidence="1">
    <location>
        <begin position="1"/>
        <end position="25"/>
    </location>
</feature>
<dbReference type="EMBL" id="FWFF01000001">
    <property type="protein sequence ID" value="SLM91168.1"/>
    <property type="molecule type" value="Genomic_DNA"/>
</dbReference>
<dbReference type="GO" id="GO:0032259">
    <property type="term" value="P:methylation"/>
    <property type="evidence" value="ECO:0007669"/>
    <property type="project" value="UniProtKB-KW"/>
</dbReference>
<keyword evidence="3" id="KW-0808">Transferase</keyword>
<evidence type="ECO:0000259" key="2">
    <source>
        <dbReference type="Pfam" id="PF05050"/>
    </source>
</evidence>
<sequence>MTMSDNTGTGSASAEHSGTKDSGTASALADRARRQSWYGAKQHVKAVLSHPLFHPILRATAPRLSRIRVGRLPAPRELIEVTASVEGAEFIMLRPDRCEIAKELYWGDGRRPEAEDAYAIDLMVRLSGDARTFFDVGAYTGIFSLAALAAHPDLRAHAFDMVPPVVRMLRANMARNGFVGRVVVHQAGVGDPALTARMPSVDSGSALPSFLSSDMEFDDGEDVGFLALDSLTDEVEGPVVMKVDVEGGEPDVFAHGSGFLAAHQPDILCEVLPDADGNRLEELLRVHGYRYFHVGADSIRERPGIVPDDSVRDWLFTVRTPAELRRIGVTVLD</sequence>
<name>A0A1X6WYZ6_9MICO</name>
<accession>A0A1X6WYZ6</accession>
<dbReference type="Proteomes" id="UP000196581">
    <property type="component" value="Unassembled WGS sequence"/>
</dbReference>